<gene>
    <name evidence="2" type="ORF">P3G67_04115</name>
</gene>
<feature type="compositionally biased region" description="Basic residues" evidence="1">
    <location>
        <begin position="41"/>
        <end position="51"/>
    </location>
</feature>
<dbReference type="RefSeq" id="WP_276092222.1">
    <property type="nucleotide sequence ID" value="NZ_JARJBC010000002.1"/>
</dbReference>
<dbReference type="EMBL" id="JARJBC010000002">
    <property type="protein sequence ID" value="MDF3288424.1"/>
    <property type="molecule type" value="Genomic_DNA"/>
</dbReference>
<proteinExistence type="predicted"/>
<evidence type="ECO:0000256" key="1">
    <source>
        <dbReference type="SAM" id="MobiDB-lite"/>
    </source>
</evidence>
<feature type="region of interest" description="Disordered" evidence="1">
    <location>
        <begin position="1"/>
        <end position="51"/>
    </location>
</feature>
<comment type="caution">
    <text evidence="2">The sequence shown here is derived from an EMBL/GenBank/DDBJ whole genome shotgun (WGS) entry which is preliminary data.</text>
</comment>
<evidence type="ECO:0000313" key="2">
    <source>
        <dbReference type="EMBL" id="MDF3288424.1"/>
    </source>
</evidence>
<feature type="compositionally biased region" description="Basic and acidic residues" evidence="1">
    <location>
        <begin position="1"/>
        <end position="13"/>
    </location>
</feature>
<protein>
    <submittedName>
        <fullName evidence="2">Uncharacterized protein</fullName>
    </submittedName>
</protein>
<name>A0ABT5ZF19_9ACTN</name>
<evidence type="ECO:0000313" key="3">
    <source>
        <dbReference type="Proteomes" id="UP001216579"/>
    </source>
</evidence>
<reference evidence="2 3" key="1">
    <citation type="submission" date="2023-03" db="EMBL/GenBank/DDBJ databases">
        <title>Draft genome sequence of Streptomyces sp. RB6PN23 isolated from peat swamp forest in Thailand.</title>
        <authorList>
            <person name="Klaysubun C."/>
            <person name="Duangmal K."/>
        </authorList>
    </citation>
    <scope>NUCLEOTIDE SEQUENCE [LARGE SCALE GENOMIC DNA]</scope>
    <source>
        <strain evidence="2 3">RB6PN23</strain>
    </source>
</reference>
<keyword evidence="3" id="KW-1185">Reference proteome</keyword>
<sequence length="51" mass="5428">MPEARTESTDDRAQQAAALGAEGGRHRGSAAPVEEDSVPAHGKHRRPDHDV</sequence>
<organism evidence="2 3">
    <name type="scientific">Streptomyces silvisoli</name>
    <dbReference type="NCBI Taxonomy" id="3034235"/>
    <lineage>
        <taxon>Bacteria</taxon>
        <taxon>Bacillati</taxon>
        <taxon>Actinomycetota</taxon>
        <taxon>Actinomycetes</taxon>
        <taxon>Kitasatosporales</taxon>
        <taxon>Streptomycetaceae</taxon>
        <taxon>Streptomyces</taxon>
    </lineage>
</organism>
<accession>A0ABT5ZF19</accession>
<dbReference type="Proteomes" id="UP001216579">
    <property type="component" value="Unassembled WGS sequence"/>
</dbReference>